<sequence>MFKDEKSLRFFYWILFGIASFLLIYLLTKLFPFYQSILSFLFRILAPFLIAGLIAYLLHPIVEKLYEHKFPRWLAILFIYVVFFGGFGFLLYRSYPVFVHQLKDLNQNLPQFIESYHTTIYDMYVKTSNLPESVHDKMDELLAESGKMIEHFLTNLAKKVTKIMDVFIIIAVIPVLVFYMLKDFHLMKRVLWRLTPRKYRDEGKQLIKDIDKSLGNYIRGQLLVCFFVSLTTYGILWFINMKYPLLLALFMGITNIIPYFGPILGAIPAVILAFTISIKMVVYVILAVFVVQIMEGNLLSPLIVGKSTNTHPILIIFALLVGGEIGGVIGMILAVPIVTIIKVVLDHTSRLSFDD</sequence>
<keyword evidence="5 6" id="KW-0472">Membrane</keyword>
<evidence type="ECO:0000256" key="5">
    <source>
        <dbReference type="ARBA" id="ARBA00023136"/>
    </source>
</evidence>
<evidence type="ECO:0000313" key="7">
    <source>
        <dbReference type="EMBL" id="MDC3424875.1"/>
    </source>
</evidence>
<dbReference type="AlphaFoldDB" id="A0A9X3WSW8"/>
<dbReference type="PANTHER" id="PTHR21716:SF15">
    <property type="entry name" value="TRANSPORT PROTEIN YRRI-RELATED"/>
    <property type="match status" value="1"/>
</dbReference>
<gene>
    <name evidence="7" type="ORF">NC797_10175</name>
</gene>
<dbReference type="Proteomes" id="UP001145050">
    <property type="component" value="Unassembled WGS sequence"/>
</dbReference>
<comment type="subcellular location">
    <subcellularLocation>
        <location evidence="1">Membrane</location>
        <topology evidence="1">Multi-pass membrane protein</topology>
    </subcellularLocation>
</comment>
<keyword evidence="4 6" id="KW-1133">Transmembrane helix</keyword>
<organism evidence="7 8">
    <name type="scientific">Terrihalobacillus insolitus</name>
    <dbReference type="NCBI Taxonomy" id="2950438"/>
    <lineage>
        <taxon>Bacteria</taxon>
        <taxon>Bacillati</taxon>
        <taxon>Bacillota</taxon>
        <taxon>Bacilli</taxon>
        <taxon>Bacillales</taxon>
        <taxon>Bacillaceae</taxon>
        <taxon>Terrihalobacillus</taxon>
    </lineage>
</organism>
<dbReference type="RefSeq" id="WP_272436681.1">
    <property type="nucleotide sequence ID" value="NZ_JAMQKB010000009.1"/>
</dbReference>
<name>A0A9X3WSW8_9BACI</name>
<evidence type="ECO:0000256" key="4">
    <source>
        <dbReference type="ARBA" id="ARBA00022989"/>
    </source>
</evidence>
<comment type="caution">
    <text evidence="7">The sequence shown here is derived from an EMBL/GenBank/DDBJ whole genome shotgun (WGS) entry which is preliminary data.</text>
</comment>
<proteinExistence type="inferred from homology"/>
<reference evidence="7" key="1">
    <citation type="submission" date="2022-06" db="EMBL/GenBank/DDBJ databases">
        <title>Aquibacillus sp. a new bacterium isolated from soil saline samples.</title>
        <authorList>
            <person name="Galisteo C."/>
            <person name="De La Haba R."/>
            <person name="Sanchez-Porro C."/>
            <person name="Ventosa A."/>
        </authorList>
    </citation>
    <scope>NUCLEOTIDE SEQUENCE</scope>
    <source>
        <strain evidence="7">3ASR75-11</strain>
    </source>
</reference>
<evidence type="ECO:0000256" key="1">
    <source>
        <dbReference type="ARBA" id="ARBA00004141"/>
    </source>
</evidence>
<comment type="similarity">
    <text evidence="2">Belongs to the autoinducer-2 exporter (AI-2E) (TC 2.A.86) family.</text>
</comment>
<evidence type="ECO:0000256" key="3">
    <source>
        <dbReference type="ARBA" id="ARBA00022692"/>
    </source>
</evidence>
<feature type="transmembrane region" description="Helical" evidence="6">
    <location>
        <begin position="70"/>
        <end position="92"/>
    </location>
</feature>
<dbReference type="GO" id="GO:0055085">
    <property type="term" value="P:transmembrane transport"/>
    <property type="evidence" value="ECO:0007669"/>
    <property type="project" value="TreeGrafter"/>
</dbReference>
<evidence type="ECO:0000256" key="2">
    <source>
        <dbReference type="ARBA" id="ARBA00009773"/>
    </source>
</evidence>
<evidence type="ECO:0000256" key="6">
    <source>
        <dbReference type="SAM" id="Phobius"/>
    </source>
</evidence>
<dbReference type="Pfam" id="PF01594">
    <property type="entry name" value="AI-2E_transport"/>
    <property type="match status" value="1"/>
</dbReference>
<feature type="transmembrane region" description="Helical" evidence="6">
    <location>
        <begin position="12"/>
        <end position="31"/>
    </location>
</feature>
<dbReference type="EMBL" id="JAMQKB010000009">
    <property type="protein sequence ID" value="MDC3424875.1"/>
    <property type="molecule type" value="Genomic_DNA"/>
</dbReference>
<protein>
    <submittedName>
        <fullName evidence="7">AI-2E family transporter</fullName>
    </submittedName>
</protein>
<feature type="transmembrane region" description="Helical" evidence="6">
    <location>
        <begin position="313"/>
        <end position="341"/>
    </location>
</feature>
<dbReference type="GO" id="GO:0016020">
    <property type="term" value="C:membrane"/>
    <property type="evidence" value="ECO:0007669"/>
    <property type="project" value="UniProtKB-SubCell"/>
</dbReference>
<feature type="transmembrane region" description="Helical" evidence="6">
    <location>
        <begin position="222"/>
        <end position="239"/>
    </location>
</feature>
<feature type="transmembrane region" description="Helical" evidence="6">
    <location>
        <begin position="163"/>
        <end position="181"/>
    </location>
</feature>
<evidence type="ECO:0000313" key="8">
    <source>
        <dbReference type="Proteomes" id="UP001145050"/>
    </source>
</evidence>
<feature type="transmembrane region" description="Helical" evidence="6">
    <location>
        <begin position="271"/>
        <end position="293"/>
    </location>
</feature>
<keyword evidence="3 6" id="KW-0812">Transmembrane</keyword>
<dbReference type="PANTHER" id="PTHR21716">
    <property type="entry name" value="TRANSMEMBRANE PROTEIN"/>
    <property type="match status" value="1"/>
</dbReference>
<feature type="transmembrane region" description="Helical" evidence="6">
    <location>
        <begin position="37"/>
        <end position="58"/>
    </location>
</feature>
<dbReference type="InterPro" id="IPR002549">
    <property type="entry name" value="AI-2E-like"/>
</dbReference>
<keyword evidence="8" id="KW-1185">Reference proteome</keyword>
<feature type="transmembrane region" description="Helical" evidence="6">
    <location>
        <begin position="245"/>
        <end position="264"/>
    </location>
</feature>
<accession>A0A9X3WSW8</accession>